<dbReference type="Proteomes" id="UP000028924">
    <property type="component" value="Unassembled WGS sequence"/>
</dbReference>
<sequence length="208" mass="23064">MESPSGLGVNSFEVDTDRESQRRMGGARGALGHRYTHSTTCTLTVCAVRRCMDATPRSSVVKEGKVVVLALCPRVYWEKQLNYAIKFLIRSSRDKVIMLHFTGPKDVADAMSEVMDKARAILLKRTRLSDAMIETVVRPLGKHSVHSCIATFCKEVNASILVLGSRKRDPHHGFFSFHKHEKVESHCRQALVATRVVHVAPPAGVAEA</sequence>
<reference evidence="3" key="3">
    <citation type="submission" date="2018-10" db="EMBL/GenBank/DDBJ databases">
        <authorList>
            <person name="Hovde B."/>
            <person name="Zhang X."/>
        </authorList>
    </citation>
    <scope>NUCLEOTIDE SEQUENCE [LARGE SCALE GENOMIC DNA]</scope>
    <source>
        <strain evidence="3">UTEX 25</strain>
    </source>
</reference>
<gene>
    <name evidence="3" type="ORF">APUTEX25_002858</name>
    <name evidence="2" type="ORF">F751_4711</name>
</gene>
<evidence type="ECO:0008006" key="6">
    <source>
        <dbReference type="Google" id="ProtNLM"/>
    </source>
</evidence>
<evidence type="ECO:0000313" key="3">
    <source>
        <dbReference type="EMBL" id="RMZ56769.1"/>
    </source>
</evidence>
<evidence type="ECO:0000313" key="2">
    <source>
        <dbReference type="EMBL" id="KFM26218.1"/>
    </source>
</evidence>
<dbReference type="InterPro" id="IPR014729">
    <property type="entry name" value="Rossmann-like_a/b/a_fold"/>
</dbReference>
<reference evidence="2 4" key="1">
    <citation type="journal article" date="2014" name="BMC Genomics">
        <title>Oil accumulation mechanisms of the oleaginous microalga Chlorella protothecoides revealed through its genome, transcriptomes, and proteomes.</title>
        <authorList>
            <person name="Gao C."/>
            <person name="Wang Y."/>
            <person name="Shen Y."/>
            <person name="Yan D."/>
            <person name="He X."/>
            <person name="Dai J."/>
            <person name="Wu Q."/>
        </authorList>
    </citation>
    <scope>NUCLEOTIDE SEQUENCE [LARGE SCALE GENOMIC DNA]</scope>
    <source>
        <strain evidence="2 4">0710</strain>
    </source>
</reference>
<dbReference type="EMBL" id="KL662127">
    <property type="protein sequence ID" value="KFM26218.1"/>
    <property type="molecule type" value="Genomic_DNA"/>
</dbReference>
<reference evidence="3" key="4">
    <citation type="submission" date="2018-11" db="EMBL/GenBank/DDBJ databases">
        <title>Characterization of plant carbon substrate utilization by Auxenochlorella protothecoides.</title>
        <authorList>
            <person name="Vogler B.W."/>
            <person name="Starkenburg S.R."/>
            <person name="Sudasinghe N."/>
            <person name="Schambach J.Y."/>
            <person name="Rollin J.A."/>
            <person name="Pattathil S."/>
            <person name="Barry A.N."/>
        </authorList>
    </citation>
    <scope>NUCLEOTIDE SEQUENCE [LARGE SCALE GENOMIC DNA]</scope>
    <source>
        <strain evidence="3">UTEX 25</strain>
    </source>
</reference>
<evidence type="ECO:0000313" key="4">
    <source>
        <dbReference type="Proteomes" id="UP000028924"/>
    </source>
</evidence>
<dbReference type="Proteomes" id="UP000279271">
    <property type="component" value="Unassembled WGS sequence"/>
</dbReference>
<dbReference type="EMBL" id="QOKY01000135">
    <property type="protein sequence ID" value="RMZ56769.1"/>
    <property type="molecule type" value="Genomic_DNA"/>
</dbReference>
<dbReference type="SUPFAM" id="SSF52402">
    <property type="entry name" value="Adenine nucleotide alpha hydrolases-like"/>
    <property type="match status" value="1"/>
</dbReference>
<accession>A0A087SKG4</accession>
<keyword evidence="4" id="KW-1185">Reference proteome</keyword>
<dbReference type="AlphaFoldDB" id="A0A087SKG4"/>
<feature type="region of interest" description="Disordered" evidence="1">
    <location>
        <begin position="1"/>
        <end position="25"/>
    </location>
</feature>
<dbReference type="RefSeq" id="XP_011399114.1">
    <property type="nucleotide sequence ID" value="XM_011400812.1"/>
</dbReference>
<protein>
    <recommendedName>
        <fullName evidence="6">UspA domain-containing protein</fullName>
    </recommendedName>
</protein>
<proteinExistence type="predicted"/>
<dbReference type="KEGG" id="apro:F751_4711"/>
<dbReference type="Gene3D" id="3.40.50.620">
    <property type="entry name" value="HUPs"/>
    <property type="match status" value="1"/>
</dbReference>
<evidence type="ECO:0000256" key="1">
    <source>
        <dbReference type="SAM" id="MobiDB-lite"/>
    </source>
</evidence>
<name>A0A087SKG4_AUXPR</name>
<dbReference type="GeneID" id="23616102"/>
<evidence type="ECO:0000313" key="5">
    <source>
        <dbReference type="Proteomes" id="UP000279271"/>
    </source>
</evidence>
<reference evidence="5" key="2">
    <citation type="journal article" date="2018" name="Algal Res.">
        <title>Characterization of plant carbon substrate utilization by Auxenochlorella protothecoides.</title>
        <authorList>
            <person name="Vogler B.W."/>
            <person name="Starkenburg S.R."/>
            <person name="Sudasinghe N."/>
            <person name="Schambach J.Y."/>
            <person name="Rollin J.A."/>
            <person name="Pattathil S."/>
            <person name="Barry A.N."/>
        </authorList>
    </citation>
    <scope>NUCLEOTIDE SEQUENCE [LARGE SCALE GENOMIC DNA]</scope>
    <source>
        <strain evidence="5">UTEX 25</strain>
    </source>
</reference>
<dbReference type="OrthoDB" id="843225at2759"/>
<organism evidence="2 4">
    <name type="scientific">Auxenochlorella protothecoides</name>
    <name type="common">Green microalga</name>
    <name type="synonym">Chlorella protothecoides</name>
    <dbReference type="NCBI Taxonomy" id="3075"/>
    <lineage>
        <taxon>Eukaryota</taxon>
        <taxon>Viridiplantae</taxon>
        <taxon>Chlorophyta</taxon>
        <taxon>core chlorophytes</taxon>
        <taxon>Trebouxiophyceae</taxon>
        <taxon>Chlorellales</taxon>
        <taxon>Chlorellaceae</taxon>
        <taxon>Auxenochlorella</taxon>
    </lineage>
</organism>